<dbReference type="EMBL" id="BSOS01000012">
    <property type="protein sequence ID" value="GLR66197.1"/>
    <property type="molecule type" value="Genomic_DNA"/>
</dbReference>
<organism evidence="2 3">
    <name type="scientific">Acidocella aquatica</name>
    <dbReference type="NCBI Taxonomy" id="1922313"/>
    <lineage>
        <taxon>Bacteria</taxon>
        <taxon>Pseudomonadati</taxon>
        <taxon>Pseudomonadota</taxon>
        <taxon>Alphaproteobacteria</taxon>
        <taxon>Acetobacterales</taxon>
        <taxon>Acidocellaceae</taxon>
        <taxon>Acidocella</taxon>
    </lineage>
</organism>
<keyword evidence="1" id="KW-1133">Transmembrane helix</keyword>
<feature type="transmembrane region" description="Helical" evidence="1">
    <location>
        <begin position="20"/>
        <end position="41"/>
    </location>
</feature>
<proteinExistence type="predicted"/>
<accession>A0ABQ6A3H8</accession>
<sequence length="42" mass="4502">MSSENHDHDPSNPHYFGLPLGVILATLVAIAAVGITLLKFLE</sequence>
<keyword evidence="3" id="KW-1185">Reference proteome</keyword>
<evidence type="ECO:0000256" key="1">
    <source>
        <dbReference type="SAM" id="Phobius"/>
    </source>
</evidence>
<comment type="caution">
    <text evidence="2">The sequence shown here is derived from an EMBL/GenBank/DDBJ whole genome shotgun (WGS) entry which is preliminary data.</text>
</comment>
<evidence type="ECO:0000313" key="2">
    <source>
        <dbReference type="EMBL" id="GLR66197.1"/>
    </source>
</evidence>
<gene>
    <name evidence="2" type="ORF">GCM10010909_08760</name>
</gene>
<name>A0ABQ6A3H8_9PROT</name>
<evidence type="ECO:0000313" key="3">
    <source>
        <dbReference type="Proteomes" id="UP001156641"/>
    </source>
</evidence>
<protein>
    <submittedName>
        <fullName evidence="2">Uncharacterized protein</fullName>
    </submittedName>
</protein>
<keyword evidence="1" id="KW-0472">Membrane</keyword>
<dbReference type="RefSeq" id="WP_284256861.1">
    <property type="nucleotide sequence ID" value="NZ_BSOS01000012.1"/>
</dbReference>
<dbReference type="Proteomes" id="UP001156641">
    <property type="component" value="Unassembled WGS sequence"/>
</dbReference>
<reference evidence="3" key="1">
    <citation type="journal article" date="2019" name="Int. J. Syst. Evol. Microbiol.">
        <title>The Global Catalogue of Microorganisms (GCM) 10K type strain sequencing project: providing services to taxonomists for standard genome sequencing and annotation.</title>
        <authorList>
            <consortium name="The Broad Institute Genomics Platform"/>
            <consortium name="The Broad Institute Genome Sequencing Center for Infectious Disease"/>
            <person name="Wu L."/>
            <person name="Ma J."/>
        </authorList>
    </citation>
    <scope>NUCLEOTIDE SEQUENCE [LARGE SCALE GENOMIC DNA]</scope>
    <source>
        <strain evidence="3">NBRC 112502</strain>
    </source>
</reference>
<keyword evidence="1" id="KW-0812">Transmembrane</keyword>